<feature type="region of interest" description="Disordered" evidence="1">
    <location>
        <begin position="1"/>
        <end position="38"/>
    </location>
</feature>
<evidence type="ECO:0000313" key="2">
    <source>
        <dbReference type="Proteomes" id="UP000000715"/>
    </source>
</evidence>
<sequence>MQDAGASRSTRRNRSRTPRERVSPCTRSRQRVSPCARPRERAVTLCGPDSACHFVCGLGGSVRPPDRVPRSGQRRDAGTLDLVPLTAHPCGRVGPLLRRRERAGGARSGLSHAGISCGNRPASDPVFAPAAAHCLFCPFTAGVSTRKGGFDPEHKTALCVPGPMPRPELCGRQADREKVRLRSTVHLQCAPAPRRSCPARTETLCDPGAPRSQP</sequence>
<dbReference type="KEGG" id="mpuf:106007379"/>
<feature type="region of interest" description="Disordered" evidence="1">
    <location>
        <begin position="194"/>
        <end position="214"/>
    </location>
</feature>
<name>A0A8U0SLZ9_MUSPF</name>
<keyword evidence="2" id="KW-1185">Reference proteome</keyword>
<proteinExistence type="predicted"/>
<dbReference type="AlphaFoldDB" id="A0A8U0SLZ9"/>
<dbReference type="RefSeq" id="XP_044945173.1">
    <property type="nucleotide sequence ID" value="XM_045089238.1"/>
</dbReference>
<dbReference type="Proteomes" id="UP000000715">
    <property type="component" value="Unplaced"/>
</dbReference>
<protein>
    <submittedName>
        <fullName evidence="3">Uncharacterized protein LOC106007379</fullName>
    </submittedName>
</protein>
<gene>
    <name evidence="3" type="primary">LOC106007379</name>
</gene>
<organism evidence="2 3">
    <name type="scientific">Mustela putorius furo</name>
    <name type="common">European domestic ferret</name>
    <name type="synonym">Mustela furo</name>
    <dbReference type="NCBI Taxonomy" id="9669"/>
    <lineage>
        <taxon>Eukaryota</taxon>
        <taxon>Metazoa</taxon>
        <taxon>Chordata</taxon>
        <taxon>Craniata</taxon>
        <taxon>Vertebrata</taxon>
        <taxon>Euteleostomi</taxon>
        <taxon>Mammalia</taxon>
        <taxon>Eutheria</taxon>
        <taxon>Laurasiatheria</taxon>
        <taxon>Carnivora</taxon>
        <taxon>Caniformia</taxon>
        <taxon>Musteloidea</taxon>
        <taxon>Mustelidae</taxon>
        <taxon>Mustelinae</taxon>
        <taxon>Mustela</taxon>
    </lineage>
</organism>
<dbReference type="GeneID" id="106007379"/>
<reference evidence="3" key="1">
    <citation type="submission" date="2025-08" db="UniProtKB">
        <authorList>
            <consortium name="RefSeq"/>
        </authorList>
    </citation>
    <scope>IDENTIFICATION</scope>
    <source>
        <tissue evidence="3">Brain</tissue>
    </source>
</reference>
<evidence type="ECO:0000313" key="3">
    <source>
        <dbReference type="RefSeq" id="XP_044945173.1"/>
    </source>
</evidence>
<evidence type="ECO:0000256" key="1">
    <source>
        <dbReference type="SAM" id="MobiDB-lite"/>
    </source>
</evidence>
<accession>A0A8U0SLZ9</accession>